<sequence>MRLILLERSMPTPVLRRYLPSARRACASLIASGLVLGLATTTAGAAPARAESPPAGLPAAVVPTATESLDPAFVQEGMPSGHGGQVVAWGDRAGAYDPASSQRVPAAFPDGVHATAISTDGSDLLILRSDGRVVDPSLADPQAAVPPDGMTYVAVAAMSNRGGRLLRSDGAVVSQDGQHVMEPPDGTTYTAIAGLYVLRSDGVLEAPAGDPATCTDALVPGPGLSYTAISARGSMYRWAALRSDGAYVYCEGRGAEEAAKVIRPPSGTRFIGIDMGRSDVLAATADGRVLSSASGRLAAAPPSRSIISLTAMEDGQGAAALDDGTIMSWGMDSENSALPGVPADRAAFSAVGGDTGHGIHWAIMIGDAIPVEVVVDNDAPQDRVPRVTDTVRFDVTATLADGTPADGTVTLNVQAPDGRTSEVAAAGAFGGTGEAVFALPDHEQVGTYDVDVTFLGSPYVTTAVRTSLDLAEPSPVVITASGPTSWPATSEDTLCFDLATEDGSPRWSPHDDVAITVDGHPEHDYATSGVDRVCLDSLQLRQGSYTVHVRYEGWGAADAASLTADVVVLRPWSTDIWSDLPTSWRYGQMPDSIRTAVSSIGPESSTGPVPVGTVDIEHENGTPFGSSMVLGETGHADIGISHEEELVPGEYPMMMRYRGGYGFFPTRLRRTVWVLPAVFTATPDPTITGTAKVGSKLTADPGTWSPVPTKLWYAWYADRKVVTGATTRTFTVPASAAGKTITVRVGAFKEHYRRSSSSSAPTAVVARGTFTAPRPTITGTAKVGRTLTVNRGAWSPVPSSVKYVWKANGTTIATRTSNKFVVPPSAWNKRLTVTVTGSRAGYTTKSVAKEATAKVAAGTFTAQRPTITGTTRVGSTLTVGRGTWSPTPSSVTYLWRADGVLLDLRTSNRFVIPSQARGKRLTVTVVGSRTGYTTKSVASYRTAAIR</sequence>
<reference evidence="3" key="1">
    <citation type="journal article" date="2019" name="Int. J. Syst. Evol. Microbiol.">
        <title>The Global Catalogue of Microorganisms (GCM) 10K type strain sequencing project: providing services to taxonomists for standard genome sequencing and annotation.</title>
        <authorList>
            <consortium name="The Broad Institute Genomics Platform"/>
            <consortium name="The Broad Institute Genome Sequencing Center for Infectious Disease"/>
            <person name="Wu L."/>
            <person name="Ma J."/>
        </authorList>
    </citation>
    <scope>NUCLEOTIDE SEQUENCE [LARGE SCALE GENOMIC DNA]</scope>
    <source>
        <strain evidence="3">JCM 17975</strain>
    </source>
</reference>
<dbReference type="Gene3D" id="2.60.40.2700">
    <property type="match status" value="3"/>
</dbReference>
<feature type="signal peptide" evidence="1">
    <location>
        <begin position="1"/>
        <end position="45"/>
    </location>
</feature>
<dbReference type="Proteomes" id="UP001500843">
    <property type="component" value="Unassembled WGS sequence"/>
</dbReference>
<dbReference type="EMBL" id="BAABHM010000017">
    <property type="protein sequence ID" value="GAA4713081.1"/>
    <property type="molecule type" value="Genomic_DNA"/>
</dbReference>
<organism evidence="2 3">
    <name type="scientific">Promicromonospora umidemergens</name>
    <dbReference type="NCBI Taxonomy" id="629679"/>
    <lineage>
        <taxon>Bacteria</taxon>
        <taxon>Bacillati</taxon>
        <taxon>Actinomycetota</taxon>
        <taxon>Actinomycetes</taxon>
        <taxon>Micrococcales</taxon>
        <taxon>Promicromonosporaceae</taxon>
        <taxon>Promicromonospora</taxon>
    </lineage>
</organism>
<feature type="chain" id="PRO_5045321472" description="Ig-like domain-containing protein" evidence="1">
    <location>
        <begin position="46"/>
        <end position="946"/>
    </location>
</feature>
<name>A0ABP8XR25_9MICO</name>
<protein>
    <recommendedName>
        <fullName evidence="4">Ig-like domain-containing protein</fullName>
    </recommendedName>
</protein>
<evidence type="ECO:0000256" key="1">
    <source>
        <dbReference type="SAM" id="SignalP"/>
    </source>
</evidence>
<evidence type="ECO:0000313" key="3">
    <source>
        <dbReference type="Proteomes" id="UP001500843"/>
    </source>
</evidence>
<accession>A0ABP8XR25</accession>
<comment type="caution">
    <text evidence="2">The sequence shown here is derived from an EMBL/GenBank/DDBJ whole genome shotgun (WGS) entry which is preliminary data.</text>
</comment>
<keyword evidence="3" id="KW-1185">Reference proteome</keyword>
<evidence type="ECO:0008006" key="4">
    <source>
        <dbReference type="Google" id="ProtNLM"/>
    </source>
</evidence>
<proteinExistence type="predicted"/>
<evidence type="ECO:0000313" key="2">
    <source>
        <dbReference type="EMBL" id="GAA4713081.1"/>
    </source>
</evidence>
<keyword evidence="1" id="KW-0732">Signal</keyword>
<gene>
    <name evidence="2" type="ORF">GCM10023198_40050</name>
</gene>